<dbReference type="GO" id="GO:0004497">
    <property type="term" value="F:monooxygenase activity"/>
    <property type="evidence" value="ECO:0007669"/>
    <property type="project" value="InterPro"/>
</dbReference>
<comment type="caution">
    <text evidence="8">The sequence shown here is derived from an EMBL/GenBank/DDBJ whole genome shotgun (WGS) entry which is preliminary data.</text>
</comment>
<dbReference type="SUPFAM" id="SSF51905">
    <property type="entry name" value="FAD/NAD(P)-binding domain"/>
    <property type="match status" value="1"/>
</dbReference>
<accession>A0AAW0RDZ3</accession>
<dbReference type="Proteomes" id="UP001392437">
    <property type="component" value="Unassembled WGS sequence"/>
</dbReference>
<keyword evidence="9" id="KW-1185">Reference proteome</keyword>
<organism evidence="8 9">
    <name type="scientific">Apiospora kogelbergensis</name>
    <dbReference type="NCBI Taxonomy" id="1337665"/>
    <lineage>
        <taxon>Eukaryota</taxon>
        <taxon>Fungi</taxon>
        <taxon>Dikarya</taxon>
        <taxon>Ascomycota</taxon>
        <taxon>Pezizomycotina</taxon>
        <taxon>Sordariomycetes</taxon>
        <taxon>Xylariomycetidae</taxon>
        <taxon>Amphisphaeriales</taxon>
        <taxon>Apiosporaceae</taxon>
        <taxon>Apiospora</taxon>
    </lineage>
</organism>
<dbReference type="Pfam" id="PF01494">
    <property type="entry name" value="FAD_binding_3"/>
    <property type="match status" value="2"/>
</dbReference>
<comment type="pathway">
    <text evidence="2">Secondary metabolite biosynthesis.</text>
</comment>
<evidence type="ECO:0000256" key="6">
    <source>
        <dbReference type="ARBA" id="ARBA00023002"/>
    </source>
</evidence>
<dbReference type="InterPro" id="IPR050562">
    <property type="entry name" value="FAD_mOase_fung"/>
</dbReference>
<comment type="similarity">
    <text evidence="3">Belongs to the paxM FAD-dependent monooxygenase family.</text>
</comment>
<evidence type="ECO:0000259" key="7">
    <source>
        <dbReference type="Pfam" id="PF01494"/>
    </source>
</evidence>
<gene>
    <name evidence="8" type="ORF">PG999_001186</name>
</gene>
<dbReference type="PANTHER" id="PTHR47356">
    <property type="entry name" value="FAD-DEPENDENT MONOOXYGENASE ASQG-RELATED"/>
    <property type="match status" value="1"/>
</dbReference>
<evidence type="ECO:0000256" key="5">
    <source>
        <dbReference type="ARBA" id="ARBA00022827"/>
    </source>
</evidence>
<keyword evidence="5" id="KW-0274">FAD</keyword>
<dbReference type="Gene3D" id="3.50.50.60">
    <property type="entry name" value="FAD/NAD(P)-binding domain"/>
    <property type="match status" value="1"/>
</dbReference>
<feature type="domain" description="FAD-binding" evidence="7">
    <location>
        <begin position="8"/>
        <end position="195"/>
    </location>
</feature>
<evidence type="ECO:0000313" key="9">
    <source>
        <dbReference type="Proteomes" id="UP001392437"/>
    </source>
</evidence>
<dbReference type="AlphaFoldDB" id="A0AAW0RDZ3"/>
<proteinExistence type="inferred from homology"/>
<name>A0AAW0RDZ3_9PEZI</name>
<evidence type="ECO:0000256" key="3">
    <source>
        <dbReference type="ARBA" id="ARBA00007992"/>
    </source>
</evidence>
<evidence type="ECO:0000313" key="8">
    <source>
        <dbReference type="EMBL" id="KAK8133013.1"/>
    </source>
</evidence>
<protein>
    <recommendedName>
        <fullName evidence="7">FAD-binding domain-containing protein</fullName>
    </recommendedName>
</protein>
<feature type="domain" description="FAD-binding" evidence="7">
    <location>
        <begin position="326"/>
        <end position="375"/>
    </location>
</feature>
<dbReference type="GO" id="GO:0071949">
    <property type="term" value="F:FAD binding"/>
    <property type="evidence" value="ECO:0007669"/>
    <property type="project" value="InterPro"/>
</dbReference>
<comment type="cofactor">
    <cofactor evidence="1">
        <name>FAD</name>
        <dbReference type="ChEBI" id="CHEBI:57692"/>
    </cofactor>
</comment>
<dbReference type="InterPro" id="IPR036188">
    <property type="entry name" value="FAD/NAD-bd_sf"/>
</dbReference>
<dbReference type="PANTHER" id="PTHR47356:SF2">
    <property type="entry name" value="FAD-BINDING DOMAIN-CONTAINING PROTEIN-RELATED"/>
    <property type="match status" value="1"/>
</dbReference>
<dbReference type="EMBL" id="JAQQWP010000001">
    <property type="protein sequence ID" value="KAK8133013.1"/>
    <property type="molecule type" value="Genomic_DNA"/>
</dbReference>
<sequence length="490" mass="52940">MPTTAPKIVIVGGGPVGMTVAHALTKAGIDFVLLESRPSIVMAAGASLVMSQIGLRALSQFGVLPAIEKASTPLSICKRFDHLGRTIGDTKLFSYLHEKYTNSMIRVPSSNYCIANTTHSHGCASRVITRRDLMQVLFDALPVEASSKLLPNKKVSSLHKTDDGVVVKCTDGTSYEGALVIGADGAYSAVRKHMATMGGQQDAQGQGGNDEDLPYLTTYRCFWMRFPRLPGIAPGDMTESHGPQATTQYFASEDSAVVAVYERLPQPTRRPPRRYSDEDEAAFVARWGHLPLADNPSYRNAEGIRVLTLGEAYAHRIQTGFINLEEGVVADWSRGGRAVLVGDAAHKFTPSTGAGCNNGIVDVVVLVNKLHKIFATAAAVGNSSGSVKNNASVVPEEELAAAFREYQEVRFDTVTLGCGLSGRATGTASWATPWAKFMDLYVLSVDLVLRYFLRWAAAKTALTPVFDFIEGEDTVVGKYPWVHKIPMPQA</sequence>
<dbReference type="PRINTS" id="PR00420">
    <property type="entry name" value="RNGMNOXGNASE"/>
</dbReference>
<evidence type="ECO:0000256" key="2">
    <source>
        <dbReference type="ARBA" id="ARBA00005179"/>
    </source>
</evidence>
<keyword evidence="6" id="KW-0560">Oxidoreductase</keyword>
<dbReference type="InterPro" id="IPR002938">
    <property type="entry name" value="FAD-bd"/>
</dbReference>
<evidence type="ECO:0000256" key="4">
    <source>
        <dbReference type="ARBA" id="ARBA00022630"/>
    </source>
</evidence>
<evidence type="ECO:0000256" key="1">
    <source>
        <dbReference type="ARBA" id="ARBA00001974"/>
    </source>
</evidence>
<reference evidence="8 9" key="1">
    <citation type="submission" date="2023-01" db="EMBL/GenBank/DDBJ databases">
        <title>Analysis of 21 Apiospora genomes using comparative genomics revels a genus with tremendous synthesis potential of carbohydrate active enzymes and secondary metabolites.</title>
        <authorList>
            <person name="Sorensen T."/>
        </authorList>
    </citation>
    <scope>NUCLEOTIDE SEQUENCE [LARGE SCALE GENOMIC DNA]</scope>
    <source>
        <strain evidence="8 9">CBS 117206</strain>
    </source>
</reference>
<keyword evidence="4" id="KW-0285">Flavoprotein</keyword>